<keyword evidence="1" id="KW-1133">Transmembrane helix</keyword>
<dbReference type="OMA" id="HILYMTE"/>
<dbReference type="Proteomes" id="UP000002640">
    <property type="component" value="Unassembled WGS sequence"/>
</dbReference>
<feature type="transmembrane region" description="Helical" evidence="1">
    <location>
        <begin position="70"/>
        <end position="92"/>
    </location>
</feature>
<evidence type="ECO:0000256" key="1">
    <source>
        <dbReference type="SAM" id="Phobius"/>
    </source>
</evidence>
<dbReference type="EMBL" id="JH159154">
    <property type="protein sequence ID" value="EGZ18232.1"/>
    <property type="molecule type" value="Genomic_DNA"/>
</dbReference>
<protein>
    <submittedName>
        <fullName evidence="2">Uncharacterized protein</fullName>
    </submittedName>
</protein>
<sequence length="151" mass="17930">MEQLSLDDKQQFVRETCRVLRRVEFLLLVEYTEVMVPVLYVIYIAAVYHFPNRKYFPHLDEMSEAELLTTIRSLLIYCSLQLLSSVLLLAVLRRRYNLVSESILSFVLKTDWTVVQGLLVLWIIYVLQSSIQHVGTDYTFKFQWLHTHDNK</sequence>
<keyword evidence="1" id="KW-0812">Transmembrane</keyword>
<name>G4ZJL2_PHYSP</name>
<proteinExistence type="predicted"/>
<keyword evidence="1" id="KW-0472">Membrane</keyword>
<evidence type="ECO:0000313" key="2">
    <source>
        <dbReference type="EMBL" id="EGZ18232.1"/>
    </source>
</evidence>
<organism evidence="2 3">
    <name type="scientific">Phytophthora sojae (strain P6497)</name>
    <name type="common">Soybean stem and root rot agent</name>
    <name type="synonym">Phytophthora megasperma f. sp. glycines</name>
    <dbReference type="NCBI Taxonomy" id="1094619"/>
    <lineage>
        <taxon>Eukaryota</taxon>
        <taxon>Sar</taxon>
        <taxon>Stramenopiles</taxon>
        <taxon>Oomycota</taxon>
        <taxon>Peronosporomycetes</taxon>
        <taxon>Peronosporales</taxon>
        <taxon>Peronosporaceae</taxon>
        <taxon>Phytophthora</taxon>
    </lineage>
</organism>
<dbReference type="GeneID" id="20658368"/>
<dbReference type="InParanoid" id="G4ZJL2"/>
<reference evidence="2 3" key="1">
    <citation type="journal article" date="2006" name="Science">
        <title>Phytophthora genome sequences uncover evolutionary origins and mechanisms of pathogenesis.</title>
        <authorList>
            <person name="Tyler B.M."/>
            <person name="Tripathy S."/>
            <person name="Zhang X."/>
            <person name="Dehal P."/>
            <person name="Jiang R.H."/>
            <person name="Aerts A."/>
            <person name="Arredondo F.D."/>
            <person name="Baxter L."/>
            <person name="Bensasson D."/>
            <person name="Beynon J.L."/>
            <person name="Chapman J."/>
            <person name="Damasceno C.M."/>
            <person name="Dorrance A.E."/>
            <person name="Dou D."/>
            <person name="Dickerman A.W."/>
            <person name="Dubchak I.L."/>
            <person name="Garbelotto M."/>
            <person name="Gijzen M."/>
            <person name="Gordon S.G."/>
            <person name="Govers F."/>
            <person name="Grunwald N.J."/>
            <person name="Huang W."/>
            <person name="Ivors K.L."/>
            <person name="Jones R.W."/>
            <person name="Kamoun S."/>
            <person name="Krampis K."/>
            <person name="Lamour K.H."/>
            <person name="Lee M.K."/>
            <person name="McDonald W.H."/>
            <person name="Medina M."/>
            <person name="Meijer H.J."/>
            <person name="Nordberg E.K."/>
            <person name="Maclean D.J."/>
            <person name="Ospina-Giraldo M.D."/>
            <person name="Morris P.F."/>
            <person name="Phuntumart V."/>
            <person name="Putnam N.H."/>
            <person name="Rash S."/>
            <person name="Rose J.K."/>
            <person name="Sakihama Y."/>
            <person name="Salamov A.A."/>
            <person name="Savidor A."/>
            <person name="Scheuring C.F."/>
            <person name="Smith B.M."/>
            <person name="Sobral B.W."/>
            <person name="Terry A."/>
            <person name="Torto-Alalibo T.A."/>
            <person name="Win J."/>
            <person name="Xu Z."/>
            <person name="Zhang H."/>
            <person name="Grigoriev I.V."/>
            <person name="Rokhsar D.S."/>
            <person name="Boore J.L."/>
        </authorList>
    </citation>
    <scope>NUCLEOTIDE SEQUENCE [LARGE SCALE GENOMIC DNA]</scope>
    <source>
        <strain evidence="2 3">P6497</strain>
    </source>
</reference>
<gene>
    <name evidence="2" type="ORF">PHYSODRAFT_504560</name>
</gene>
<accession>G4ZJL2</accession>
<dbReference type="AlphaFoldDB" id="G4ZJL2"/>
<feature type="transmembrane region" description="Helical" evidence="1">
    <location>
        <begin position="25"/>
        <end position="50"/>
    </location>
</feature>
<evidence type="ECO:0000313" key="3">
    <source>
        <dbReference type="Proteomes" id="UP000002640"/>
    </source>
</evidence>
<dbReference type="KEGG" id="psoj:PHYSODRAFT_504560"/>
<dbReference type="RefSeq" id="XP_009527290.1">
    <property type="nucleotide sequence ID" value="XM_009528995.1"/>
</dbReference>
<keyword evidence="3" id="KW-1185">Reference proteome</keyword>
<feature type="transmembrane region" description="Helical" evidence="1">
    <location>
        <begin position="112"/>
        <end position="131"/>
    </location>
</feature>